<dbReference type="EMBL" id="WKKI01000022">
    <property type="protein sequence ID" value="MRX72825.1"/>
    <property type="molecule type" value="Genomic_DNA"/>
</dbReference>
<sequence>MINARNTPNMAGLIVSGDYLDFEQLYEALHSILPDEGEDYLYESARLRVLGLCYDIRHAMMGNREFEYKENGLHRDIMLHRGIVGSEKNIYFSFQTFYPEMLFNLMALNHFVENVKFANRQYPLDRKVMTVKNFQASILECLQSTLSAQKFLNTVRSINTSSRNLSNYTTQYLDLLNIRYLDWEPEKREKNISIIAKRLAERGDEYLAVRREVQDAAAKYDCHPSDIRLAEEYPEDIDW</sequence>
<evidence type="ECO:0000313" key="1">
    <source>
        <dbReference type="EMBL" id="MRX72825.1"/>
    </source>
</evidence>
<dbReference type="OrthoDB" id="1999450at2"/>
<dbReference type="InterPro" id="IPR054199">
    <property type="entry name" value="DUF6904"/>
</dbReference>
<organism evidence="1 2">
    <name type="scientific">Metabacillus lacus</name>
    <dbReference type="NCBI Taxonomy" id="1983721"/>
    <lineage>
        <taxon>Bacteria</taxon>
        <taxon>Bacillati</taxon>
        <taxon>Bacillota</taxon>
        <taxon>Bacilli</taxon>
        <taxon>Bacillales</taxon>
        <taxon>Bacillaceae</taxon>
        <taxon>Metabacillus</taxon>
    </lineage>
</organism>
<name>A0A7X2IZS9_9BACI</name>
<dbReference type="Proteomes" id="UP000448867">
    <property type="component" value="Unassembled WGS sequence"/>
</dbReference>
<gene>
    <name evidence="1" type="ORF">GJU40_11775</name>
</gene>
<proteinExistence type="predicted"/>
<dbReference type="RefSeq" id="WP_154307981.1">
    <property type="nucleotide sequence ID" value="NZ_WKKI01000022.1"/>
</dbReference>
<protein>
    <submittedName>
        <fullName evidence="1">Uncharacterized protein</fullName>
    </submittedName>
</protein>
<dbReference type="AlphaFoldDB" id="A0A7X2IZS9"/>
<evidence type="ECO:0000313" key="2">
    <source>
        <dbReference type="Proteomes" id="UP000448867"/>
    </source>
</evidence>
<comment type="caution">
    <text evidence="1">The sequence shown here is derived from an EMBL/GenBank/DDBJ whole genome shotgun (WGS) entry which is preliminary data.</text>
</comment>
<keyword evidence="2" id="KW-1185">Reference proteome</keyword>
<reference evidence="1 2" key="1">
    <citation type="submission" date="2019-11" db="EMBL/GenBank/DDBJ databases">
        <title>Bacillus lacus genome.</title>
        <authorList>
            <person name="Allen C.J."/>
            <person name="Newman J.D."/>
        </authorList>
    </citation>
    <scope>NUCLEOTIDE SEQUENCE [LARGE SCALE GENOMIC DNA]</scope>
    <source>
        <strain evidence="1 2">KCTC 33946</strain>
    </source>
</reference>
<accession>A0A7X2IZS9</accession>
<dbReference type="Pfam" id="PF21845">
    <property type="entry name" value="DUF6904"/>
    <property type="match status" value="1"/>
</dbReference>